<dbReference type="InParanoid" id="B0DFY6"/>
<reference evidence="1 2" key="1">
    <citation type="journal article" date="2008" name="Nature">
        <title>The genome of Laccaria bicolor provides insights into mycorrhizal symbiosis.</title>
        <authorList>
            <person name="Martin F."/>
            <person name="Aerts A."/>
            <person name="Ahren D."/>
            <person name="Brun A."/>
            <person name="Danchin E.G.J."/>
            <person name="Duchaussoy F."/>
            <person name="Gibon J."/>
            <person name="Kohler A."/>
            <person name="Lindquist E."/>
            <person name="Pereda V."/>
            <person name="Salamov A."/>
            <person name="Shapiro H.J."/>
            <person name="Wuyts J."/>
            <person name="Blaudez D."/>
            <person name="Buee M."/>
            <person name="Brokstein P."/>
            <person name="Canbaeck B."/>
            <person name="Cohen D."/>
            <person name="Courty P.E."/>
            <person name="Coutinho P.M."/>
            <person name="Delaruelle C."/>
            <person name="Detter J.C."/>
            <person name="Deveau A."/>
            <person name="DiFazio S."/>
            <person name="Duplessis S."/>
            <person name="Fraissinet-Tachet L."/>
            <person name="Lucic E."/>
            <person name="Frey-Klett P."/>
            <person name="Fourrey C."/>
            <person name="Feussner I."/>
            <person name="Gay G."/>
            <person name="Grimwood J."/>
            <person name="Hoegger P.J."/>
            <person name="Jain P."/>
            <person name="Kilaru S."/>
            <person name="Labbe J."/>
            <person name="Lin Y.C."/>
            <person name="Legue V."/>
            <person name="Le Tacon F."/>
            <person name="Marmeisse R."/>
            <person name="Melayah D."/>
            <person name="Montanini B."/>
            <person name="Muratet M."/>
            <person name="Nehls U."/>
            <person name="Niculita-Hirzel H."/>
            <person name="Oudot-Le Secq M.P."/>
            <person name="Peter M."/>
            <person name="Quesneville H."/>
            <person name="Rajashekar B."/>
            <person name="Reich M."/>
            <person name="Rouhier N."/>
            <person name="Schmutz J."/>
            <person name="Yin T."/>
            <person name="Chalot M."/>
            <person name="Henrissat B."/>
            <person name="Kuees U."/>
            <person name="Lucas S."/>
            <person name="Van de Peer Y."/>
            <person name="Podila G.K."/>
            <person name="Polle A."/>
            <person name="Pukkila P.J."/>
            <person name="Richardson P.M."/>
            <person name="Rouze P."/>
            <person name="Sanders I.R."/>
            <person name="Stajich J.E."/>
            <person name="Tunlid A."/>
            <person name="Tuskan G."/>
            <person name="Grigoriev I.V."/>
        </authorList>
    </citation>
    <scope>NUCLEOTIDE SEQUENCE [LARGE SCALE GENOMIC DNA]</scope>
    <source>
        <strain evidence="2">S238N-H82 / ATCC MYA-4686</strain>
    </source>
</reference>
<proteinExistence type="predicted"/>
<keyword evidence="2" id="KW-1185">Reference proteome</keyword>
<accession>B0DFY6</accession>
<dbReference type="AlphaFoldDB" id="B0DFY6"/>
<evidence type="ECO:0000313" key="2">
    <source>
        <dbReference type="Proteomes" id="UP000001194"/>
    </source>
</evidence>
<dbReference type="EMBL" id="DS547108">
    <property type="protein sequence ID" value="EDR06544.1"/>
    <property type="molecule type" value="Genomic_DNA"/>
</dbReference>
<name>B0DFY6_LACBS</name>
<protein>
    <submittedName>
        <fullName evidence="1">Predicted protein</fullName>
    </submittedName>
</protein>
<dbReference type="RefSeq" id="XP_001882916.1">
    <property type="nucleotide sequence ID" value="XM_001882881.1"/>
</dbReference>
<gene>
    <name evidence="1" type="ORF">LACBIDRAFT_300066</name>
</gene>
<dbReference type="KEGG" id="lbc:LACBIDRAFT_300066"/>
<evidence type="ECO:0000313" key="1">
    <source>
        <dbReference type="EMBL" id="EDR06544.1"/>
    </source>
</evidence>
<sequence>MRLTRRVVRLLQFGFRSSSHLPCQLRWTGRELKARSAFTHLVYHISLCILHQHIAQ</sequence>
<organism evidence="2">
    <name type="scientific">Laccaria bicolor (strain S238N-H82 / ATCC MYA-4686)</name>
    <name type="common">Bicoloured deceiver</name>
    <name type="synonym">Laccaria laccata var. bicolor</name>
    <dbReference type="NCBI Taxonomy" id="486041"/>
    <lineage>
        <taxon>Eukaryota</taxon>
        <taxon>Fungi</taxon>
        <taxon>Dikarya</taxon>
        <taxon>Basidiomycota</taxon>
        <taxon>Agaricomycotina</taxon>
        <taxon>Agaricomycetes</taxon>
        <taxon>Agaricomycetidae</taxon>
        <taxon>Agaricales</taxon>
        <taxon>Agaricineae</taxon>
        <taxon>Hydnangiaceae</taxon>
        <taxon>Laccaria</taxon>
    </lineage>
</organism>
<dbReference type="GeneID" id="6078400"/>
<dbReference type="HOGENOM" id="CLU_3014574_0_0_1"/>
<dbReference type="Proteomes" id="UP000001194">
    <property type="component" value="Unassembled WGS sequence"/>
</dbReference>